<sequence length="128" mass="13860">MSVVVHKASAVPPQNPAFSHAIETAPGARLIHISGQIGAREDGSFHDDFEDEAAQAFANLEAVLKSIGLTAHNIVRFTIYLTRREDSDAMRQARNRFMQGHAPAMTLLYVAGLVDPKVHIELEATAAA</sequence>
<gene>
    <name evidence="2" type="ORF">CFBP5477_015130</name>
</gene>
<evidence type="ECO:0000313" key="2">
    <source>
        <dbReference type="EMBL" id="WHA42614.1"/>
    </source>
</evidence>
<dbReference type="InterPro" id="IPR035959">
    <property type="entry name" value="RutC-like_sf"/>
</dbReference>
<dbReference type="PANTHER" id="PTHR11803:SF58">
    <property type="entry name" value="PROTEIN HMF1-RELATED"/>
    <property type="match status" value="1"/>
</dbReference>
<dbReference type="EMBL" id="CP124734">
    <property type="protein sequence ID" value="WHA42614.1"/>
    <property type="molecule type" value="Genomic_DNA"/>
</dbReference>
<accession>A0AAF0KJJ0</accession>
<dbReference type="EC" id="3.5.-.-" evidence="2"/>
<dbReference type="SUPFAM" id="SSF55298">
    <property type="entry name" value="YjgF-like"/>
    <property type="match status" value="1"/>
</dbReference>
<protein>
    <submittedName>
        <fullName evidence="2">RidA family protein</fullName>
        <ecNumber evidence="2">3.5.-.-</ecNumber>
    </submittedName>
</protein>
<dbReference type="GO" id="GO:0005829">
    <property type="term" value="C:cytosol"/>
    <property type="evidence" value="ECO:0007669"/>
    <property type="project" value="TreeGrafter"/>
</dbReference>
<dbReference type="CDD" id="cd00448">
    <property type="entry name" value="YjgF_YER057c_UK114_family"/>
    <property type="match status" value="1"/>
</dbReference>
<evidence type="ECO:0000256" key="1">
    <source>
        <dbReference type="ARBA" id="ARBA00010552"/>
    </source>
</evidence>
<reference evidence="2" key="1">
    <citation type="submission" date="2023-05" db="EMBL/GenBank/DDBJ databases">
        <title>Complete genome sequence of Agrobacterium larrymoorei CFBP5477.</title>
        <authorList>
            <person name="Yen H.-C."/>
            <person name="Chou L."/>
            <person name="Lin Y.-C."/>
            <person name="Lai E.-M."/>
            <person name="Kuo C.-H."/>
        </authorList>
    </citation>
    <scope>NUCLEOTIDE SEQUENCE</scope>
    <source>
        <strain evidence="2">CFBP5477</strain>
    </source>
</reference>
<organism evidence="2 3">
    <name type="scientific">Agrobacterium larrymoorei</name>
    <dbReference type="NCBI Taxonomy" id="160699"/>
    <lineage>
        <taxon>Bacteria</taxon>
        <taxon>Pseudomonadati</taxon>
        <taxon>Pseudomonadota</taxon>
        <taxon>Alphaproteobacteria</taxon>
        <taxon>Hyphomicrobiales</taxon>
        <taxon>Rhizobiaceae</taxon>
        <taxon>Rhizobium/Agrobacterium group</taxon>
        <taxon>Agrobacterium</taxon>
    </lineage>
</organism>
<dbReference type="Proteomes" id="UP000298664">
    <property type="component" value="Chromosome Linear"/>
</dbReference>
<dbReference type="PANTHER" id="PTHR11803">
    <property type="entry name" value="2-IMINOBUTANOATE/2-IMINOPROPANOATE DEAMINASE RIDA"/>
    <property type="match status" value="1"/>
</dbReference>
<dbReference type="AlphaFoldDB" id="A0AAF0KJJ0"/>
<name>A0AAF0KJJ0_9HYPH</name>
<dbReference type="RefSeq" id="WP_137396066.1">
    <property type="nucleotide sequence ID" value="NZ_CP124734.1"/>
</dbReference>
<dbReference type="Pfam" id="PF01042">
    <property type="entry name" value="Ribonuc_L-PSP"/>
    <property type="match status" value="1"/>
</dbReference>
<proteinExistence type="inferred from homology"/>
<dbReference type="InterPro" id="IPR006175">
    <property type="entry name" value="YjgF/YER057c/UK114"/>
</dbReference>
<keyword evidence="2" id="KW-0378">Hydrolase</keyword>
<dbReference type="Gene3D" id="3.30.1330.40">
    <property type="entry name" value="RutC-like"/>
    <property type="match status" value="1"/>
</dbReference>
<evidence type="ECO:0000313" key="3">
    <source>
        <dbReference type="Proteomes" id="UP000298664"/>
    </source>
</evidence>
<dbReference type="GO" id="GO:0019239">
    <property type="term" value="F:deaminase activity"/>
    <property type="evidence" value="ECO:0007669"/>
    <property type="project" value="TreeGrafter"/>
</dbReference>
<comment type="similarity">
    <text evidence="1">Belongs to the RutC family.</text>
</comment>